<dbReference type="Gene3D" id="1.20.58.2220">
    <property type="entry name" value="Formin, FH2 domain"/>
    <property type="match status" value="1"/>
</dbReference>
<dbReference type="PANTHER" id="PTHR45733">
    <property type="entry name" value="FORMIN-J"/>
    <property type="match status" value="1"/>
</dbReference>
<dbReference type="AlphaFoldDB" id="A0AAV0L198"/>
<keyword evidence="7" id="KW-1185">Reference proteome</keyword>
<protein>
    <recommendedName>
        <fullName evidence="2">Formin-like protein</fullName>
    </recommendedName>
</protein>
<evidence type="ECO:0000256" key="1">
    <source>
        <dbReference type="ARBA" id="ARBA00006468"/>
    </source>
</evidence>
<dbReference type="InterPro" id="IPR042201">
    <property type="entry name" value="FH2_Formin_sf"/>
</dbReference>
<organism evidence="6 7">
    <name type="scientific">Linum tenue</name>
    <dbReference type="NCBI Taxonomy" id="586396"/>
    <lineage>
        <taxon>Eukaryota</taxon>
        <taxon>Viridiplantae</taxon>
        <taxon>Streptophyta</taxon>
        <taxon>Embryophyta</taxon>
        <taxon>Tracheophyta</taxon>
        <taxon>Spermatophyta</taxon>
        <taxon>Magnoliopsida</taxon>
        <taxon>eudicotyledons</taxon>
        <taxon>Gunneridae</taxon>
        <taxon>Pentapetalae</taxon>
        <taxon>rosids</taxon>
        <taxon>fabids</taxon>
        <taxon>Malpighiales</taxon>
        <taxon>Linaceae</taxon>
        <taxon>Linum</taxon>
    </lineage>
</organism>
<dbReference type="Pfam" id="PF02181">
    <property type="entry name" value="FH2"/>
    <property type="match status" value="2"/>
</dbReference>
<proteinExistence type="inferred from homology"/>
<dbReference type="PANTHER" id="PTHR45733:SF8">
    <property type="entry name" value="FORMIN-J"/>
    <property type="match status" value="1"/>
</dbReference>
<feature type="compositionally biased region" description="Pro residues" evidence="4">
    <location>
        <begin position="388"/>
        <end position="412"/>
    </location>
</feature>
<evidence type="ECO:0000313" key="7">
    <source>
        <dbReference type="Proteomes" id="UP001154282"/>
    </source>
</evidence>
<sequence>MEFSFQEGGFATLDRTLGMDSIVLRGGDCRPMLGAMGQDPFIDDDDGAPQILLGTPRRNQNCNQADVEINCNVFHPQIGERRAMMGIMFKVIMFHTRSIRPNVLIFSKEQAEALWNSKLECPKNFKVLVSEMEYAAPTGSLVLEEKECLPWEASDVVDPLTGKNARLLKDLKDKVEDHESIDLKKQSVPPALSSKPSRDAKSEEPCLETSSIEHGGGMCVSSIKVPAPSKNICSPRIPQTPVSMRYPNVSAYLGLGITALLHDHASSTATDESAHLSPAAIAVSSHVRNVRKPVHLSATFDVKLLPQPSSQSHHDSTNNGTSSEAKKSPIPPPPPLPQLPLARNSPVRTVKAKPTNKAATCNDPPLPPPLPPLLAKQVKSPPSKRQPDPPSPPPPPPSTLPKVTLPPPPVPPAKGILTNRNVPLVPGPPRAGLMPRSRIQAQPRRSSLKPYHWLKLTRATQGSIWAEAQKYPHDTSLAPEFDISELESLFSAAATPSSEMKGIGAKSKRRVRKSEKVQLIELRRAYNCEIMLTKVKIPLHDLMSSILALDDSVLDVDQVDSLVKFCPTKEEMELLKGYKGDKESLGKCEMFFLELMKVPRVESKLRVFSFKMQFSQQVSDLKRNLNVVNSAAEEASFLLLTFCYVFFIVFSSPNFFQLTKHHEQYVITQIRSSVKLKRIMQSVLSLGNAVNQGTARGSAVGFRLDSLLKLTDTRSRDNKMTLMHYLCKIQLKYLAEEMQAISKGLEKVLQELAASEKNDGEVSEYFCKIMRAFLSCAEREVKSLSSLYSSVGRNVDALAVYFGEDPARCPFEQVVSTLMNFEKIFARAHQENIKRVELERRKAEKEAEKQRSNTINGDSRREPAVDFLQSIRSRYIR</sequence>
<keyword evidence="3" id="KW-0175">Coiled coil</keyword>
<dbReference type="EMBL" id="CAMGYJ010000006">
    <property type="protein sequence ID" value="CAI0427652.1"/>
    <property type="molecule type" value="Genomic_DNA"/>
</dbReference>
<evidence type="ECO:0000256" key="4">
    <source>
        <dbReference type="SAM" id="MobiDB-lite"/>
    </source>
</evidence>
<comment type="similarity">
    <text evidence="1">Belongs to the formin-like family. Class-II subfamily.</text>
</comment>
<feature type="region of interest" description="Disordered" evidence="4">
    <location>
        <begin position="180"/>
        <end position="211"/>
    </location>
</feature>
<feature type="compositionally biased region" description="Polar residues" evidence="4">
    <location>
        <begin position="307"/>
        <end position="323"/>
    </location>
</feature>
<feature type="compositionally biased region" description="Pro residues" evidence="4">
    <location>
        <begin position="329"/>
        <end position="338"/>
    </location>
</feature>
<evidence type="ECO:0000259" key="5">
    <source>
        <dbReference type="PROSITE" id="PS51444"/>
    </source>
</evidence>
<feature type="region of interest" description="Disordered" evidence="4">
    <location>
        <begin position="305"/>
        <end position="445"/>
    </location>
</feature>
<evidence type="ECO:0000256" key="3">
    <source>
        <dbReference type="SAM" id="Coils"/>
    </source>
</evidence>
<comment type="caution">
    <text evidence="6">The sequence shown here is derived from an EMBL/GenBank/DDBJ whole genome shotgun (WGS) entry which is preliminary data.</text>
</comment>
<feature type="domain" description="FH2" evidence="5">
    <location>
        <begin position="438"/>
        <end position="851"/>
    </location>
</feature>
<feature type="coiled-coil region" evidence="3">
    <location>
        <begin position="826"/>
        <end position="855"/>
    </location>
</feature>
<gene>
    <name evidence="6" type="ORF">LITE_LOCUS21285</name>
</gene>
<dbReference type="InterPro" id="IPR015425">
    <property type="entry name" value="FH2_Formin"/>
</dbReference>
<evidence type="ECO:0000256" key="2">
    <source>
        <dbReference type="RuleBase" id="RU361260"/>
    </source>
</evidence>
<dbReference type="SUPFAM" id="SSF101447">
    <property type="entry name" value="Formin homology 2 domain (FH2 domain)"/>
    <property type="match status" value="1"/>
</dbReference>
<evidence type="ECO:0000313" key="6">
    <source>
        <dbReference type="EMBL" id="CAI0427652.1"/>
    </source>
</evidence>
<reference evidence="6" key="1">
    <citation type="submission" date="2022-08" db="EMBL/GenBank/DDBJ databases">
        <authorList>
            <person name="Gutierrez-Valencia J."/>
        </authorList>
    </citation>
    <scope>NUCLEOTIDE SEQUENCE</scope>
</reference>
<dbReference type="InterPro" id="IPR051144">
    <property type="entry name" value="Formin_homology_domain"/>
</dbReference>
<dbReference type="Proteomes" id="UP001154282">
    <property type="component" value="Unassembled WGS sequence"/>
</dbReference>
<dbReference type="PROSITE" id="PS51444">
    <property type="entry name" value="FH2"/>
    <property type="match status" value="1"/>
</dbReference>
<name>A0AAV0L198_9ROSI</name>
<dbReference type="SMART" id="SM00498">
    <property type="entry name" value="FH2"/>
    <property type="match status" value="1"/>
</dbReference>
<accession>A0AAV0L198</accession>